<dbReference type="Pfam" id="PF00652">
    <property type="entry name" value="Ricin_B_lectin"/>
    <property type="match status" value="1"/>
</dbReference>
<protein>
    <submittedName>
        <fullName evidence="5">Uncharacterized LOC114650539</fullName>
    </submittedName>
</protein>
<gene>
    <name evidence="5" type="primary">LOC114650539</name>
</gene>
<dbReference type="InterPro" id="IPR035992">
    <property type="entry name" value="Ricin_B-like_lectins"/>
</dbReference>
<feature type="compositionally biased region" description="Basic and acidic residues" evidence="3">
    <location>
        <begin position="78"/>
        <end position="91"/>
    </location>
</feature>
<feature type="domain" description="Beta/gamma crystallin 'Greek key'" evidence="4">
    <location>
        <begin position="1771"/>
        <end position="1813"/>
    </location>
</feature>
<reference evidence="5" key="2">
    <citation type="submission" date="2025-08" db="UniProtKB">
        <authorList>
            <consortium name="Ensembl"/>
        </authorList>
    </citation>
    <scope>IDENTIFICATION</scope>
</reference>
<evidence type="ECO:0000256" key="3">
    <source>
        <dbReference type="SAM" id="MobiDB-lite"/>
    </source>
</evidence>
<dbReference type="PROSITE" id="PS50231">
    <property type="entry name" value="RICIN_B_LECTIN"/>
    <property type="match status" value="1"/>
</dbReference>
<dbReference type="InterPro" id="IPR000772">
    <property type="entry name" value="Ricin_B_lectin"/>
</dbReference>
<dbReference type="Pfam" id="PF00030">
    <property type="entry name" value="Crystall"/>
    <property type="match status" value="6"/>
</dbReference>
<dbReference type="InterPro" id="IPR011024">
    <property type="entry name" value="G_crystallin-like"/>
</dbReference>
<organism evidence="5 6">
    <name type="scientific">Erpetoichthys calabaricus</name>
    <name type="common">Rope fish</name>
    <name type="synonym">Calamoichthys calabaricus</name>
    <dbReference type="NCBI Taxonomy" id="27687"/>
    <lineage>
        <taxon>Eukaryota</taxon>
        <taxon>Metazoa</taxon>
        <taxon>Chordata</taxon>
        <taxon>Craniata</taxon>
        <taxon>Vertebrata</taxon>
        <taxon>Euteleostomi</taxon>
        <taxon>Actinopterygii</taxon>
        <taxon>Polypteriformes</taxon>
        <taxon>Polypteridae</taxon>
        <taxon>Erpetoichthys</taxon>
    </lineage>
</organism>
<feature type="compositionally biased region" description="Basic and acidic residues" evidence="3">
    <location>
        <begin position="187"/>
        <end position="199"/>
    </location>
</feature>
<reference evidence="5" key="1">
    <citation type="submission" date="2021-06" db="EMBL/GenBank/DDBJ databases">
        <authorList>
            <consortium name="Wellcome Sanger Institute Data Sharing"/>
        </authorList>
    </citation>
    <scope>NUCLEOTIDE SEQUENCE [LARGE SCALE GENOMIC DNA]</scope>
</reference>
<dbReference type="InterPro" id="IPR050252">
    <property type="entry name" value="Beta/Gamma-Crystallin"/>
</dbReference>
<dbReference type="Proteomes" id="UP000694620">
    <property type="component" value="Chromosome 4"/>
</dbReference>
<reference evidence="5" key="3">
    <citation type="submission" date="2025-09" db="UniProtKB">
        <authorList>
            <consortium name="Ensembl"/>
        </authorList>
    </citation>
    <scope>IDENTIFICATION</scope>
</reference>
<evidence type="ECO:0000259" key="4">
    <source>
        <dbReference type="PROSITE" id="PS50915"/>
    </source>
</evidence>
<keyword evidence="6" id="KW-1185">Reference proteome</keyword>
<feature type="domain" description="Beta/gamma crystallin 'Greek key'" evidence="4">
    <location>
        <begin position="1681"/>
        <end position="1723"/>
    </location>
</feature>
<evidence type="ECO:0000313" key="5">
    <source>
        <dbReference type="Ensembl" id="ENSECRP00000011501.1"/>
    </source>
</evidence>
<dbReference type="PANTHER" id="PTHR11818">
    <property type="entry name" value="BETA/GAMMA CRYSTALLIN"/>
    <property type="match status" value="1"/>
</dbReference>
<feature type="domain" description="Beta/gamma crystallin 'Greek key'" evidence="4">
    <location>
        <begin position="1860"/>
        <end position="1901"/>
    </location>
</feature>
<name>A0A8C4X7M5_ERPCA</name>
<comment type="similarity">
    <text evidence="1">Belongs to the beta/gamma-crystallin family.</text>
</comment>
<feature type="region of interest" description="Disordered" evidence="3">
    <location>
        <begin position="971"/>
        <end position="996"/>
    </location>
</feature>
<dbReference type="Gene3D" id="2.80.10.50">
    <property type="match status" value="1"/>
</dbReference>
<feature type="compositionally biased region" description="Low complexity" evidence="3">
    <location>
        <begin position="122"/>
        <end position="133"/>
    </location>
</feature>
<dbReference type="Ensembl" id="ENSECRT00000011689.1">
    <property type="protein sequence ID" value="ENSECRP00000011501.1"/>
    <property type="gene ID" value="ENSECRG00000007654.1"/>
</dbReference>
<accession>A0A8C4X7M5</accession>
<feature type="compositionally biased region" description="Polar residues" evidence="3">
    <location>
        <begin position="971"/>
        <end position="981"/>
    </location>
</feature>
<proteinExistence type="inferred from homology"/>
<dbReference type="PROSITE" id="PS50915">
    <property type="entry name" value="CRYSTALLIN_BETA_GAMMA"/>
    <property type="match status" value="6"/>
</dbReference>
<keyword evidence="2" id="KW-0677">Repeat</keyword>
<dbReference type="GeneTree" id="ENSGT00940000160816"/>
<feature type="domain" description="Beta/gamma crystallin 'Greek key'" evidence="4">
    <location>
        <begin position="1549"/>
        <end position="1589"/>
    </location>
</feature>
<feature type="compositionally biased region" description="Polar residues" evidence="3">
    <location>
        <begin position="142"/>
        <end position="155"/>
    </location>
</feature>
<feature type="region of interest" description="Disordered" evidence="3">
    <location>
        <begin position="18"/>
        <end position="211"/>
    </location>
</feature>
<sequence length="2037" mass="226134">MATFKRQSSWQEELTKSFSRFFSRTKSQDEAKPSFEPEERADSSENKGNEIQSTIKEIKEDNTSRGLFLDLPKVFQGTEKKETPSKDEARSPDQGPASSPPPSAAASSKESAEPPPLDTFFKKLSSLFHSSSKTDPDGPQSGARQDATQELNTTVMEGMTKGAMSEPGRSLADTHASACQPSEEESSTEHAEGKPRAADPFDDGLQSGKECGGAAQSLQQLQFNDHENNENRLMLGVDVICSTEENNSQESDLTSFSSPVVTYGTYRGLKKIKKLMKKHYPQVDLPIPEGGEESIPVTCIITNILPTQAEADDLVPNPEAYLKNLPELTTTVSSKTISEQEFSSNIFSMPNDEKKRGQEKLFINAVVQKKENCDVVDVFHQENMVPACLTNGCLLPFDSTDSLGCIDGNSYTSISSNSLSNGCFFIENNQLPSERLTLCTSKLNDRHISAVLSEQEKEVADNTENQTQFKGTLGSTLEANSVHYSQDHGSLETVHTNHLIKSLPPPCGQKGQPSEDCISLTFSQDTDSREREMPDATRVDSQECLRNSLPKHEAADKSEAKQILMTRAGLHETADKELDVQALQTEARHMVQTILNSAFAVLNKLEASPLGNEDLSKKADELSFTVDESAHVKDKQKVLMNDSKLVSSTEEGEGSSTISMNLASSLPSMRPASTGKENQTAACLNEDSVLSNMAINCVFASDPSNQQIEHTSSVIAREAIPASDFTKEGEDNKQAKEMLTNNFFIDSSYVHLNRYQKDHFTGPASSDIQQTDAQDNKSNVIHSHIQTGKPSELNENSKANQNLEPIYNVCNLGREAVSEKVEKFDFNDNKECEVDRVIYLKAVEIVNEVLHLAKDATNQDQCSNHLPCTFDKQNTALISQEIKNSDHRFNEASDLGSGHSEDLVVVQEDSSDILMLPRSSSDGTFISLAHTLEHSQNSERVDPQNIFMEMGNSNADTELTTVMENNAQENCSSHDIQQNEHGSFEGGSPAQGASGDCDFRTNNKAITNNNYSHVLDCTLDQNTESHRNEKDKIKIVNRMLFTDTDTPVEKCKDSVERSLHSTFPASDIVVPKDLILSNRKDFLGLNEDQSAFQKAAEGDPSYINLSVETPNNIFNDIFADMKEEEELEQLNSILDSDMLLCHSFRRGKVYPTSLSPIFEEESFREESLLEDQADSPFPDEALKSKVEDASSILSLLQLVSDRLRLSTLSESIDDDCSDTHMPGVNFDSQSEEIVNHMPNTTDCSTDSSLPNVPQDISNQNVSFHNIKTSQLPDHKESRSSPGSFSFARKATVETPFYQYVQSMNSSLSVPCPHDTQESKRIKQDLSNEINWNDNVPDFQSEKPSLSLIDRKNVKINPRPGKIIFYSGPIFTGKKHEILTDVPDAKSITYPQNVSIQVVRGSWILYENPGYKGQYLVLEEGEMVLNHGFADVDSMEICSVNMMIGSIRRITQDTSGPEIEIWPEAGRGGSSQLIQKEIKKLETYGQVPGISSFTVHSGSWLAYDDFNFCGNITVLEVNGCSEEKKQHVNGVRSLRPMKMGGLKVQTPLDPKVIVYEKASFLGRSKEFKDNLPSVVAVKGLAGVGSLMVIGGVWVAYAKEEYKGEQYLLEEGEYSDCHAWGGFDSSILSLRHLQADFMEPIITLNEKPNLEDDHEINIEDLDIPDLTVAGIQKEVQSICVQNGVWVAYSEKYFCGQQFILEKGFYRNKMDWKGEGSAVLSIRPVRLEPMGGYEYNHVLQTYSEPHYHGNSKEYTNEALSCSFFSPKSFKVLRGCWLLFDEEGFAGNQFVLEGGLYPDLTSCGCVATCIKSLKPIQYNFSKPCISVFSLDSFEGKELLLEESASTLLSTEKHFFSQSVRVYSGQWIVYEYTNFKGRQLLLSPGQYGSWGDYSGWNAIGSLRPLQQPKVYCRLKNRELDMFLTAEQDTEDSKSVKVTVCPFNGKSTQIWTCCSGLVKSKTNKTCLVVSGGKPLPGTKVGLWKKHGRIHQLWKTNQDGTISTCLDDGLVLSVKGGKSYDKDHLVITPVAASDLSQYWDIQVL</sequence>
<dbReference type="InterPro" id="IPR001064">
    <property type="entry name" value="Beta/gamma_crystallin"/>
</dbReference>
<dbReference type="SMART" id="SM00247">
    <property type="entry name" value="XTALbg"/>
    <property type="match status" value="6"/>
</dbReference>
<evidence type="ECO:0000256" key="2">
    <source>
        <dbReference type="ARBA" id="ARBA00022737"/>
    </source>
</evidence>
<feature type="domain" description="Beta/gamma crystallin 'Greek key'" evidence="4">
    <location>
        <begin position="1590"/>
        <end position="1632"/>
    </location>
</feature>
<feature type="domain" description="Beta/gamma crystallin 'Greek key'" evidence="4">
    <location>
        <begin position="1400"/>
        <end position="1450"/>
    </location>
</feature>
<evidence type="ECO:0000256" key="1">
    <source>
        <dbReference type="ARBA" id="ARBA00009646"/>
    </source>
</evidence>
<evidence type="ECO:0000313" key="6">
    <source>
        <dbReference type="Proteomes" id="UP000694620"/>
    </source>
</evidence>
<dbReference type="PANTHER" id="PTHR11818:SF38">
    <property type="entry name" value="VERY LARGE A-KINASE ANCHOR PROTEIN"/>
    <property type="match status" value="1"/>
</dbReference>
<dbReference type="Gene3D" id="2.60.20.10">
    <property type="entry name" value="Crystallins"/>
    <property type="match status" value="6"/>
</dbReference>
<dbReference type="SUPFAM" id="SSF50370">
    <property type="entry name" value="Ricin B-like lectins"/>
    <property type="match status" value="1"/>
</dbReference>
<dbReference type="SUPFAM" id="SSF49695">
    <property type="entry name" value="gamma-Crystallin-like"/>
    <property type="match status" value="3"/>
</dbReference>
<feature type="compositionally biased region" description="Basic and acidic residues" evidence="3">
    <location>
        <begin position="26"/>
        <end position="48"/>
    </location>
</feature>